<dbReference type="Proteomes" id="UP000068832">
    <property type="component" value="Chromosome"/>
</dbReference>
<dbReference type="AlphaFoldDB" id="A0A0K1SIQ7"/>
<evidence type="ECO:0000256" key="1">
    <source>
        <dbReference type="ARBA" id="ARBA00023122"/>
    </source>
</evidence>
<dbReference type="Proteomes" id="UP000062398">
    <property type="component" value="Chromosome"/>
</dbReference>
<dbReference type="GeneID" id="91755926"/>
<dbReference type="InterPro" id="IPR000644">
    <property type="entry name" value="CBS_dom"/>
</dbReference>
<evidence type="ECO:0000313" key="12">
    <source>
        <dbReference type="Proteomes" id="UP000062475"/>
    </source>
</evidence>
<dbReference type="OrthoDB" id="65817at2157"/>
<evidence type="ECO:0000313" key="9">
    <source>
        <dbReference type="Proteomes" id="UP000056255"/>
    </source>
</evidence>
<dbReference type="EMBL" id="CP012173">
    <property type="protein sequence ID" value="AKV76667.1"/>
    <property type="molecule type" value="Genomic_DNA"/>
</dbReference>
<keyword evidence="1 2" id="KW-0129">CBS domain</keyword>
<dbReference type="PROSITE" id="PS51371">
    <property type="entry name" value="CBS"/>
    <property type="match status" value="2"/>
</dbReference>
<dbReference type="EMBL" id="CP012172">
    <property type="protein sequence ID" value="AKV74428.1"/>
    <property type="molecule type" value="Genomic_DNA"/>
</dbReference>
<evidence type="ECO:0000256" key="2">
    <source>
        <dbReference type="PROSITE-ProRule" id="PRU00703"/>
    </source>
</evidence>
<evidence type="ECO:0000313" key="6">
    <source>
        <dbReference type="EMBL" id="AKV78918.1"/>
    </source>
</evidence>
<dbReference type="Proteomes" id="UP000061362">
    <property type="component" value="Chromosome"/>
</dbReference>
<dbReference type="EMBL" id="CP012174">
    <property type="protein sequence ID" value="AKV78918.1"/>
    <property type="molecule type" value="Genomic_DNA"/>
</dbReference>
<reference evidence="10 11" key="1">
    <citation type="journal article" date="2015" name="Genome Announc.">
        <title>Complete Genome Sequences of Evolved Arsenate-Resistant Metallosphaera sedula Strains.</title>
        <authorList>
            <person name="Ai C."/>
            <person name="McCarthy S."/>
            <person name="Schackwitz W."/>
            <person name="Martin J."/>
            <person name="Lipzen A."/>
            <person name="Blum P."/>
        </authorList>
    </citation>
    <scope>NUCLEOTIDE SEQUENCE [LARGE SCALE GENOMIC DNA]</scope>
    <source>
        <strain evidence="6 11">ARS120-1</strain>
        <strain evidence="7 10">ARS120-2</strain>
        <strain evidence="4 13">ARS50-1</strain>
        <strain evidence="5 12">ARS50-2</strain>
    </source>
</reference>
<dbReference type="PANTHER" id="PTHR43080">
    <property type="entry name" value="CBS DOMAIN-CONTAINING PROTEIN CBSX3, MITOCHONDRIAL"/>
    <property type="match status" value="1"/>
</dbReference>
<dbReference type="PATRIC" id="fig|43687.5.peg.1547"/>
<feature type="domain" description="CBS" evidence="3">
    <location>
        <begin position="70"/>
        <end position="126"/>
    </location>
</feature>
<evidence type="ECO:0000313" key="7">
    <source>
        <dbReference type="EMBL" id="AKV81163.1"/>
    </source>
</evidence>
<name>A0A0K1SIQ7_9CREN</name>
<dbReference type="SMART" id="SM00116">
    <property type="entry name" value="CBS"/>
    <property type="match status" value="2"/>
</dbReference>
<dbReference type="RefSeq" id="WP_048060098.1">
    <property type="nucleotide sequence ID" value="NZ_CP008822.1"/>
</dbReference>
<organism evidence="4 13">
    <name type="scientific">Metallosphaera sedula</name>
    <dbReference type="NCBI Taxonomy" id="43687"/>
    <lineage>
        <taxon>Archaea</taxon>
        <taxon>Thermoproteota</taxon>
        <taxon>Thermoprotei</taxon>
        <taxon>Sulfolobales</taxon>
        <taxon>Sulfolobaceae</taxon>
        <taxon>Metallosphaera</taxon>
    </lineage>
</organism>
<evidence type="ECO:0000259" key="3">
    <source>
        <dbReference type="PROSITE" id="PS51371"/>
    </source>
</evidence>
<dbReference type="InterPro" id="IPR051257">
    <property type="entry name" value="Diverse_CBS-Domain"/>
</dbReference>
<protein>
    <submittedName>
        <fullName evidence="4">Histidine kinase</fullName>
    </submittedName>
</protein>
<dbReference type="CDD" id="cd09836">
    <property type="entry name" value="CBS_pair_arch"/>
    <property type="match status" value="1"/>
</dbReference>
<accession>A0A0K1SIQ7</accession>
<feature type="domain" description="CBS" evidence="3">
    <location>
        <begin position="7"/>
        <end position="62"/>
    </location>
</feature>
<dbReference type="GO" id="GO:0016301">
    <property type="term" value="F:kinase activity"/>
    <property type="evidence" value="ECO:0007669"/>
    <property type="project" value="UniProtKB-KW"/>
</dbReference>
<keyword evidence="4" id="KW-0808">Transferase</keyword>
<dbReference type="Proteomes" id="UP000056255">
    <property type="component" value="Chromosome"/>
</dbReference>
<dbReference type="PANTHER" id="PTHR43080:SF2">
    <property type="entry name" value="CBS DOMAIN-CONTAINING PROTEIN"/>
    <property type="match status" value="1"/>
</dbReference>
<dbReference type="Proteomes" id="UP000062475">
    <property type="component" value="Chromosome"/>
</dbReference>
<dbReference type="Pfam" id="PF00571">
    <property type="entry name" value="CBS"/>
    <property type="match status" value="2"/>
</dbReference>
<dbReference type="InterPro" id="IPR046342">
    <property type="entry name" value="CBS_dom_sf"/>
</dbReference>
<evidence type="ECO:0000313" key="5">
    <source>
        <dbReference type="EMBL" id="AKV76667.1"/>
    </source>
</evidence>
<reference evidence="8 9" key="2">
    <citation type="submission" date="2015-07" db="EMBL/GenBank/DDBJ databases">
        <title>Physiological, transcriptional responses and genome re-sequencing of acid resistant extremely thermoacidophilic Metallosphaera sedula SARC-M1.</title>
        <authorList>
            <person name="Ai C."/>
            <person name="McCarthy S."/>
            <person name="Eckrich V."/>
            <person name="Rudrappa D."/>
            <person name="Qiu G."/>
            <person name="Blum P."/>
        </authorList>
    </citation>
    <scope>NUCLEOTIDE SEQUENCE [LARGE SCALE GENOMIC DNA]</scope>
    <source>
        <strain evidence="8 9">SARC-M1</strain>
    </source>
</reference>
<evidence type="ECO:0000313" key="13">
    <source>
        <dbReference type="Proteomes" id="UP000068832"/>
    </source>
</evidence>
<gene>
    <name evidence="4" type="ORF">MsedA_1444</name>
    <name evidence="5" type="ORF">MsedB_1446</name>
    <name evidence="6" type="ORF">MsedC_1444</name>
    <name evidence="7" type="ORF">MsedD_1445</name>
    <name evidence="8" type="ORF">MsedE_1450</name>
</gene>
<dbReference type="SUPFAM" id="SSF54631">
    <property type="entry name" value="CBS-domain pair"/>
    <property type="match status" value="1"/>
</dbReference>
<sequence>MILKELIGREPVTIDPESDLVRAAKLMKKEIVGSLLVVEGGEPKGIISERDIVYAIASDLPLTTKVREVMSTNLVTADAGTDVGEAAILMVGKGIRHLVVKEGSRVIGVVSLRDVARSLGLIATDLTIW</sequence>
<proteinExistence type="predicted"/>
<dbReference type="EMBL" id="CP012175">
    <property type="protein sequence ID" value="AKV81163.1"/>
    <property type="molecule type" value="Genomic_DNA"/>
</dbReference>
<evidence type="ECO:0000313" key="11">
    <source>
        <dbReference type="Proteomes" id="UP000062398"/>
    </source>
</evidence>
<evidence type="ECO:0000313" key="8">
    <source>
        <dbReference type="EMBL" id="AKV84334.1"/>
    </source>
</evidence>
<evidence type="ECO:0000313" key="4">
    <source>
        <dbReference type="EMBL" id="AKV74428.1"/>
    </source>
</evidence>
<dbReference type="EMBL" id="CP012176">
    <property type="protein sequence ID" value="AKV84334.1"/>
    <property type="molecule type" value="Genomic_DNA"/>
</dbReference>
<dbReference type="Gene3D" id="3.10.580.10">
    <property type="entry name" value="CBS-domain"/>
    <property type="match status" value="1"/>
</dbReference>
<evidence type="ECO:0000313" key="10">
    <source>
        <dbReference type="Proteomes" id="UP000061362"/>
    </source>
</evidence>
<keyword evidence="4" id="KW-0418">Kinase</keyword>